<gene>
    <name evidence="2" type="ORF">SAMN05444586_103327</name>
</gene>
<reference evidence="3" key="1">
    <citation type="submission" date="2016-10" db="EMBL/GenBank/DDBJ databases">
        <authorList>
            <person name="Varghese N."/>
            <person name="Submissions S."/>
        </authorList>
    </citation>
    <scope>NUCLEOTIDE SEQUENCE [LARGE SCALE GENOMIC DNA]</scope>
    <source>
        <strain evidence="3">ANC 5076</strain>
    </source>
</reference>
<dbReference type="SUPFAM" id="SSF46689">
    <property type="entry name" value="Homeodomain-like"/>
    <property type="match status" value="1"/>
</dbReference>
<dbReference type="RefSeq" id="WP_074947469.1">
    <property type="nucleotide sequence ID" value="NZ_CAJJDZ010000001.1"/>
</dbReference>
<accession>A0A1I6VV01</accession>
<dbReference type="Proteomes" id="UP000182827">
    <property type="component" value="Unassembled WGS sequence"/>
</dbReference>
<evidence type="ECO:0000313" key="2">
    <source>
        <dbReference type="EMBL" id="SFT17527.1"/>
    </source>
</evidence>
<organism evidence="2 3">
    <name type="scientific">Acinetobacter bohemicus</name>
    <dbReference type="NCBI Taxonomy" id="1435036"/>
    <lineage>
        <taxon>Bacteria</taxon>
        <taxon>Pseudomonadati</taxon>
        <taxon>Pseudomonadota</taxon>
        <taxon>Gammaproteobacteria</taxon>
        <taxon>Moraxellales</taxon>
        <taxon>Moraxellaceae</taxon>
        <taxon>Acinetobacter</taxon>
    </lineage>
</organism>
<dbReference type="EMBL" id="FOZU01000033">
    <property type="protein sequence ID" value="SFT17527.1"/>
    <property type="molecule type" value="Genomic_DNA"/>
</dbReference>
<dbReference type="Pfam" id="PF01710">
    <property type="entry name" value="HTH_Tnp_IS630"/>
    <property type="match status" value="1"/>
</dbReference>
<dbReference type="AlphaFoldDB" id="A0A1I6VV01"/>
<dbReference type="InterPro" id="IPR009057">
    <property type="entry name" value="Homeodomain-like_sf"/>
</dbReference>
<evidence type="ECO:0000313" key="3">
    <source>
        <dbReference type="Proteomes" id="UP000182827"/>
    </source>
</evidence>
<feature type="domain" description="Transposase Synechocystis PCC 6803" evidence="1">
    <location>
        <begin position="1"/>
        <end position="100"/>
    </location>
</feature>
<evidence type="ECO:0000259" key="1">
    <source>
        <dbReference type="Pfam" id="PF01710"/>
    </source>
</evidence>
<proteinExistence type="predicted"/>
<sequence>MGYSKDFKDKVIEIMVRDQLSVRKAAQHFGVCTRTIQLWKKSTENRPIPGRPAKISKAQILLDVEQYPDDYISERAERFGVSTHAVFNALHAAGISRKKRR</sequence>
<keyword evidence="3" id="KW-1185">Reference proteome</keyword>
<name>A0A1I6VV01_9GAMM</name>
<dbReference type="InterPro" id="IPR002622">
    <property type="entry name" value="Transposase_14"/>
</dbReference>
<protein>
    <submittedName>
        <fullName evidence="2">Transposase</fullName>
    </submittedName>
</protein>